<feature type="region of interest" description="Disordered" evidence="6">
    <location>
        <begin position="1"/>
        <end position="21"/>
    </location>
</feature>
<accession>A0ABT0C7W9</accession>
<evidence type="ECO:0000259" key="8">
    <source>
        <dbReference type="PROSITE" id="PS00716"/>
    </source>
</evidence>
<sequence>MKSQRNTDLAVQNSPPAPKRVEVRLAESKPISSRSSSASSEDSVGMFLREMARYPLLNSEQEVKLGRLIAEGGASGERAKRELVRANLRLVVSIAKKYLNRGVPFLDLIQEGTIGLIRAAEKFEYERGYKFSTYAYWWIRQGITRAVANQARLVRIPVHMVEKLNQVKRVRRELTEALHRRPTQAEIAEALEISPDKLDAILEAGRQTLSLHARVGKEEDTELMQLIEAPNGPSAEMQMDLHLLSAQLEELLEQLSPREQEILKLRYGLQDGHLHTLSEIGQLFGLSRERVRQIQARAMRKLRHPRRQETLEDWMISL</sequence>
<dbReference type="PROSITE" id="PS00715">
    <property type="entry name" value="SIGMA70_1"/>
    <property type="match status" value="1"/>
</dbReference>
<dbReference type="PANTHER" id="PTHR30603">
    <property type="entry name" value="RNA POLYMERASE SIGMA FACTOR RPO"/>
    <property type="match status" value="1"/>
</dbReference>
<dbReference type="Proteomes" id="UP000830835">
    <property type="component" value="Unassembled WGS sequence"/>
</dbReference>
<dbReference type="SUPFAM" id="SSF88946">
    <property type="entry name" value="Sigma2 domain of RNA polymerase sigma factors"/>
    <property type="match status" value="1"/>
</dbReference>
<evidence type="ECO:0000256" key="1">
    <source>
        <dbReference type="ARBA" id="ARBA00023015"/>
    </source>
</evidence>
<dbReference type="Gene3D" id="1.10.10.10">
    <property type="entry name" value="Winged helix-like DNA-binding domain superfamily/Winged helix DNA-binding domain"/>
    <property type="match status" value="2"/>
</dbReference>
<dbReference type="Pfam" id="PF04545">
    <property type="entry name" value="Sigma70_r4"/>
    <property type="match status" value="1"/>
</dbReference>
<feature type="compositionally biased region" description="Polar residues" evidence="6">
    <location>
        <begin position="1"/>
        <end position="14"/>
    </location>
</feature>
<evidence type="ECO:0000256" key="2">
    <source>
        <dbReference type="ARBA" id="ARBA00023082"/>
    </source>
</evidence>
<protein>
    <recommendedName>
        <fullName evidence="5">RNA polymerase sigma factor</fullName>
    </recommendedName>
</protein>
<dbReference type="InterPro" id="IPR007627">
    <property type="entry name" value="RNA_pol_sigma70_r2"/>
</dbReference>
<dbReference type="NCBIfam" id="TIGR02937">
    <property type="entry name" value="sigma70-ECF"/>
    <property type="match status" value="1"/>
</dbReference>
<dbReference type="Pfam" id="PF00140">
    <property type="entry name" value="Sigma70_r1_2"/>
    <property type="match status" value="1"/>
</dbReference>
<dbReference type="InterPro" id="IPR007630">
    <property type="entry name" value="RNA_pol_sigma70_r4"/>
</dbReference>
<comment type="similarity">
    <text evidence="5">Belongs to the sigma-70 factor family.</text>
</comment>
<keyword evidence="4 5" id="KW-0804">Transcription</keyword>
<dbReference type="SUPFAM" id="SSF88659">
    <property type="entry name" value="Sigma3 and sigma4 domains of RNA polymerase sigma factors"/>
    <property type="match status" value="2"/>
</dbReference>
<feature type="domain" description="RNA polymerase sigma-70" evidence="7">
    <location>
        <begin position="107"/>
        <end position="120"/>
    </location>
</feature>
<evidence type="ECO:0000313" key="9">
    <source>
        <dbReference type="EMBL" id="MCJ2541882.1"/>
    </source>
</evidence>
<evidence type="ECO:0000256" key="5">
    <source>
        <dbReference type="RuleBase" id="RU362124"/>
    </source>
</evidence>
<evidence type="ECO:0000256" key="4">
    <source>
        <dbReference type="ARBA" id="ARBA00023163"/>
    </source>
</evidence>
<dbReference type="InterPro" id="IPR013325">
    <property type="entry name" value="RNA_pol_sigma_r2"/>
</dbReference>
<reference evidence="9" key="1">
    <citation type="submission" date="2021-02" db="EMBL/GenBank/DDBJ databases">
        <title>The CRISPR/cas machinery reduction and long-range gene transfer in the hot spring cyanobacterium Synechococcus.</title>
        <authorList>
            <person name="Dvorak P."/>
            <person name="Jahodarova E."/>
            <person name="Hasler P."/>
            <person name="Poulickova A."/>
        </authorList>
    </citation>
    <scope>NUCLEOTIDE SEQUENCE</scope>
    <source>
        <strain evidence="9">Rupite</strain>
    </source>
</reference>
<evidence type="ECO:0000256" key="3">
    <source>
        <dbReference type="ARBA" id="ARBA00023125"/>
    </source>
</evidence>
<dbReference type="Pfam" id="PF04542">
    <property type="entry name" value="Sigma70_r2"/>
    <property type="match status" value="1"/>
</dbReference>
<feature type="domain" description="RNA polymerase sigma-70" evidence="8">
    <location>
        <begin position="276"/>
        <end position="302"/>
    </location>
</feature>
<dbReference type="InterPro" id="IPR014284">
    <property type="entry name" value="RNA_pol_sigma-70_dom"/>
</dbReference>
<evidence type="ECO:0000256" key="6">
    <source>
        <dbReference type="SAM" id="MobiDB-lite"/>
    </source>
</evidence>
<dbReference type="InterPro" id="IPR000943">
    <property type="entry name" value="RNA_pol_sigma70"/>
</dbReference>
<gene>
    <name evidence="9" type="ORF">JX360_03000</name>
</gene>
<dbReference type="EMBL" id="JAFIRA010000004">
    <property type="protein sequence ID" value="MCJ2541882.1"/>
    <property type="molecule type" value="Genomic_DNA"/>
</dbReference>
<proteinExistence type="inferred from homology"/>
<keyword evidence="3 5" id="KW-0238">DNA-binding</keyword>
<name>A0ABT0C7W9_THEVL</name>
<keyword evidence="1 5" id="KW-0805">Transcription regulation</keyword>
<evidence type="ECO:0000259" key="7">
    <source>
        <dbReference type="PROSITE" id="PS00715"/>
    </source>
</evidence>
<comment type="function">
    <text evidence="5">Sigma factors are initiation factors that promote the attachment of RNA polymerase to specific initiation sites and are then released.</text>
</comment>
<dbReference type="InterPro" id="IPR013324">
    <property type="entry name" value="RNA_pol_sigma_r3/r4-like"/>
</dbReference>
<dbReference type="InterPro" id="IPR007624">
    <property type="entry name" value="RNA_pol_sigma70_r3"/>
</dbReference>
<comment type="caution">
    <text evidence="9">The sequence shown here is derived from an EMBL/GenBank/DDBJ whole genome shotgun (WGS) entry which is preliminary data.</text>
</comment>
<organism evidence="9 10">
    <name type="scientific">Thermostichus vulcanus str. 'Rupite'</name>
    <dbReference type="NCBI Taxonomy" id="2813851"/>
    <lineage>
        <taxon>Bacteria</taxon>
        <taxon>Bacillati</taxon>
        <taxon>Cyanobacteriota</taxon>
        <taxon>Cyanophyceae</taxon>
        <taxon>Thermostichales</taxon>
        <taxon>Thermostichaceae</taxon>
        <taxon>Thermostichus</taxon>
    </lineage>
</organism>
<dbReference type="InterPro" id="IPR050239">
    <property type="entry name" value="Sigma-70_RNA_pol_init_factors"/>
</dbReference>
<dbReference type="CDD" id="cd06171">
    <property type="entry name" value="Sigma70_r4"/>
    <property type="match status" value="1"/>
</dbReference>
<keyword evidence="10" id="KW-1185">Reference proteome</keyword>
<dbReference type="Gene3D" id="1.10.601.10">
    <property type="entry name" value="RNA Polymerase Primary Sigma Factor"/>
    <property type="match status" value="1"/>
</dbReference>
<dbReference type="PANTHER" id="PTHR30603:SF62">
    <property type="entry name" value="RNA POLYMERASE SIGMA FACTOR SIGA"/>
    <property type="match status" value="1"/>
</dbReference>
<dbReference type="PROSITE" id="PS00716">
    <property type="entry name" value="SIGMA70_2"/>
    <property type="match status" value="1"/>
</dbReference>
<keyword evidence="2 5" id="KW-0731">Sigma factor</keyword>
<dbReference type="InterPro" id="IPR036388">
    <property type="entry name" value="WH-like_DNA-bd_sf"/>
</dbReference>
<evidence type="ECO:0000313" key="10">
    <source>
        <dbReference type="Proteomes" id="UP000830835"/>
    </source>
</evidence>
<dbReference type="PRINTS" id="PR00046">
    <property type="entry name" value="SIGMA70FCT"/>
</dbReference>
<dbReference type="Pfam" id="PF04539">
    <property type="entry name" value="Sigma70_r3"/>
    <property type="match status" value="1"/>
</dbReference>
<dbReference type="InterPro" id="IPR009042">
    <property type="entry name" value="RNA_pol_sigma70_r1_2"/>
</dbReference>